<dbReference type="SUPFAM" id="SSF46565">
    <property type="entry name" value="Chaperone J-domain"/>
    <property type="match status" value="1"/>
</dbReference>
<dbReference type="PANTHER" id="PTHR44145:SF3">
    <property type="entry name" value="DNAJ HOMOLOG SUBFAMILY A MEMBER 3, MITOCHONDRIAL"/>
    <property type="match status" value="1"/>
</dbReference>
<evidence type="ECO:0000313" key="5">
    <source>
        <dbReference type="EMBL" id="ORC90829.1"/>
    </source>
</evidence>
<keyword evidence="1" id="KW-0143">Chaperone</keyword>
<feature type="compositionally biased region" description="Low complexity" evidence="2">
    <location>
        <begin position="90"/>
        <end position="101"/>
    </location>
</feature>
<dbReference type="RefSeq" id="XP_028884895.1">
    <property type="nucleotide sequence ID" value="XM_029023699.1"/>
</dbReference>
<dbReference type="InterPro" id="IPR036869">
    <property type="entry name" value="J_dom_sf"/>
</dbReference>
<dbReference type="Proteomes" id="UP000192257">
    <property type="component" value="Unassembled WGS sequence"/>
</dbReference>
<reference evidence="5 6" key="1">
    <citation type="submission" date="2017-03" db="EMBL/GenBank/DDBJ databases">
        <title>An alternative strategy for trypanosome survival in the mammalian bloodstream revealed through genome and transcriptome analysis of the ubiquitous bovine parasite Trypanosoma (Megatrypanum) theileri.</title>
        <authorList>
            <person name="Kelly S."/>
            <person name="Ivens A."/>
            <person name="Mott A."/>
            <person name="O'Neill E."/>
            <person name="Emms D."/>
            <person name="Macleod O."/>
            <person name="Voorheis P."/>
            <person name="Matthews J."/>
            <person name="Matthews K."/>
            <person name="Carrington M."/>
        </authorList>
    </citation>
    <scope>NUCLEOTIDE SEQUENCE [LARGE SCALE GENOMIC DNA]</scope>
    <source>
        <strain evidence="5">Edinburgh</strain>
    </source>
</reference>
<dbReference type="PROSITE" id="PS50076">
    <property type="entry name" value="DNAJ_2"/>
    <property type="match status" value="1"/>
</dbReference>
<evidence type="ECO:0000256" key="2">
    <source>
        <dbReference type="SAM" id="MobiDB-lite"/>
    </source>
</evidence>
<evidence type="ECO:0000313" key="6">
    <source>
        <dbReference type="Proteomes" id="UP000192257"/>
    </source>
</evidence>
<dbReference type="AlphaFoldDB" id="A0A1X0P2Q0"/>
<dbReference type="OrthoDB" id="10250354at2759"/>
<feature type="domain" description="J" evidence="4">
    <location>
        <begin position="11"/>
        <end position="75"/>
    </location>
</feature>
<feature type="region of interest" description="Disordered" evidence="2">
    <location>
        <begin position="70"/>
        <end position="110"/>
    </location>
</feature>
<proteinExistence type="predicted"/>
<accession>A0A1X0P2Q0</accession>
<evidence type="ECO:0000256" key="3">
    <source>
        <dbReference type="SAM" id="Phobius"/>
    </source>
</evidence>
<dbReference type="EMBL" id="NBCO01000007">
    <property type="protein sequence ID" value="ORC90829.1"/>
    <property type="molecule type" value="Genomic_DNA"/>
</dbReference>
<feature type="transmembrane region" description="Helical" evidence="3">
    <location>
        <begin position="212"/>
        <end position="229"/>
    </location>
</feature>
<keyword evidence="3" id="KW-1133">Transmembrane helix</keyword>
<evidence type="ECO:0000256" key="1">
    <source>
        <dbReference type="ARBA" id="ARBA00023186"/>
    </source>
</evidence>
<keyword evidence="6" id="KW-1185">Reference proteome</keyword>
<organism evidence="5 6">
    <name type="scientific">Trypanosoma theileri</name>
    <dbReference type="NCBI Taxonomy" id="67003"/>
    <lineage>
        <taxon>Eukaryota</taxon>
        <taxon>Discoba</taxon>
        <taxon>Euglenozoa</taxon>
        <taxon>Kinetoplastea</taxon>
        <taxon>Metakinetoplastina</taxon>
        <taxon>Trypanosomatida</taxon>
        <taxon>Trypanosomatidae</taxon>
        <taxon>Trypanosoma</taxon>
    </lineage>
</organism>
<keyword evidence="3" id="KW-0472">Membrane</keyword>
<dbReference type="PRINTS" id="PR00625">
    <property type="entry name" value="JDOMAIN"/>
</dbReference>
<dbReference type="SMART" id="SM00271">
    <property type="entry name" value="DnaJ"/>
    <property type="match status" value="1"/>
</dbReference>
<comment type="caution">
    <text evidence="5">The sequence shown here is derived from an EMBL/GenBank/DDBJ whole genome shotgun (WGS) entry which is preliminary data.</text>
</comment>
<gene>
    <name evidence="5" type="ORF">TM35_000072530</name>
</gene>
<protein>
    <submittedName>
        <fullName evidence="5">Putative DNA-J protein</fullName>
    </submittedName>
</protein>
<sequence length="316" mass="36885">MRRSLLLLSNEPFAVLGLSRSCTKAEIKTRYRELARLHHPDSKTGDSKKMEEINKAYNLLLKEGAYERLRLKPAGTKRRDDARRPNPFSQEQHGQQQQQHHQYQDEEGNNDDVLSDFEAAKVTALDPSTERVTPEGKYMYQNRDDGSWMVLDRPLVRVHQPRYASFAAQADMSAELRRRSLEKEKEENAKTMFQRTVDRMSDSGDLPMHNRTMLYMCCILAIMAFYFVFQRSFAWRKHHRNRTVFYSSLEENREELMKIYDDHHDVLQTSVAAAALLFLTASEHKQELDPVVPPLPETYFKKVRPPLEHFHVVSGG</sequence>
<dbReference type="CDD" id="cd06257">
    <property type="entry name" value="DnaJ"/>
    <property type="match status" value="1"/>
</dbReference>
<dbReference type="VEuPathDB" id="TriTrypDB:TM35_000072530"/>
<keyword evidence="3" id="KW-0812">Transmembrane</keyword>
<dbReference type="Pfam" id="PF00226">
    <property type="entry name" value="DnaJ"/>
    <property type="match status" value="1"/>
</dbReference>
<dbReference type="STRING" id="67003.A0A1X0P2Q0"/>
<dbReference type="PANTHER" id="PTHR44145">
    <property type="entry name" value="DNAJ HOMOLOG SUBFAMILY A MEMBER 3, MITOCHONDRIAL"/>
    <property type="match status" value="1"/>
</dbReference>
<dbReference type="Gene3D" id="1.10.287.110">
    <property type="entry name" value="DnaJ domain"/>
    <property type="match status" value="1"/>
</dbReference>
<dbReference type="GeneID" id="39983479"/>
<evidence type="ECO:0000259" key="4">
    <source>
        <dbReference type="PROSITE" id="PS50076"/>
    </source>
</evidence>
<dbReference type="InterPro" id="IPR051938">
    <property type="entry name" value="Apopto_cytoskel_mod"/>
</dbReference>
<name>A0A1X0P2Q0_9TRYP</name>
<dbReference type="InterPro" id="IPR001623">
    <property type="entry name" value="DnaJ_domain"/>
</dbReference>